<evidence type="ECO:0000256" key="1">
    <source>
        <dbReference type="SAM" id="MobiDB-lite"/>
    </source>
</evidence>
<feature type="transmembrane region" description="Helical" evidence="2">
    <location>
        <begin position="111"/>
        <end position="129"/>
    </location>
</feature>
<evidence type="ECO:0000313" key="4">
    <source>
        <dbReference type="Proteomes" id="UP000001219"/>
    </source>
</evidence>
<dbReference type="EMBL" id="CP001802">
    <property type="protein sequence ID" value="ACY21098.1"/>
    <property type="molecule type" value="Genomic_DNA"/>
</dbReference>
<feature type="transmembrane region" description="Helical" evidence="2">
    <location>
        <begin position="62"/>
        <end position="91"/>
    </location>
</feature>
<organism evidence="3 4">
    <name type="scientific">Gordonia bronchialis (strain ATCC 25592 / DSM 43247 / BCRC 13721 / JCM 3198 / KCTC 3076 / NBRC 16047 / NCTC 10667)</name>
    <name type="common">Rhodococcus bronchialis</name>
    <dbReference type="NCBI Taxonomy" id="526226"/>
    <lineage>
        <taxon>Bacteria</taxon>
        <taxon>Bacillati</taxon>
        <taxon>Actinomycetota</taxon>
        <taxon>Actinomycetes</taxon>
        <taxon>Mycobacteriales</taxon>
        <taxon>Gordoniaceae</taxon>
        <taxon>Gordonia</taxon>
    </lineage>
</organism>
<keyword evidence="2" id="KW-0812">Transmembrane</keyword>
<dbReference type="RefSeq" id="WP_012833660.1">
    <property type="nucleotide sequence ID" value="NC_013441.1"/>
</dbReference>
<dbReference type="eggNOG" id="ENOG5033RPK">
    <property type="taxonomic scope" value="Bacteria"/>
</dbReference>
<dbReference type="STRING" id="526226.Gbro_1842"/>
<dbReference type="KEGG" id="gbr:Gbro_1842"/>
<accession>D0L8T1</accession>
<reference evidence="3 4" key="2">
    <citation type="journal article" date="2010" name="Stand. Genomic Sci.">
        <title>Complete genome sequence of Gordonia bronchialis type strain (3410).</title>
        <authorList>
            <person name="Ivanova N."/>
            <person name="Sikorski J."/>
            <person name="Jando M."/>
            <person name="Lapidus A."/>
            <person name="Nolan M."/>
            <person name="Lucas S."/>
            <person name="Del Rio T.G."/>
            <person name="Tice H."/>
            <person name="Copeland A."/>
            <person name="Cheng J.F."/>
            <person name="Chen F."/>
            <person name="Bruce D."/>
            <person name="Goodwin L."/>
            <person name="Pitluck S."/>
            <person name="Mavromatis K."/>
            <person name="Ovchinnikova G."/>
            <person name="Pati A."/>
            <person name="Chen A."/>
            <person name="Palaniappan K."/>
            <person name="Land M."/>
            <person name="Hauser L."/>
            <person name="Chang Y.J."/>
            <person name="Jeffries C.D."/>
            <person name="Chain P."/>
            <person name="Saunders E."/>
            <person name="Han C."/>
            <person name="Detter J.C."/>
            <person name="Brettin T."/>
            <person name="Rohde M."/>
            <person name="Goker M."/>
            <person name="Bristow J."/>
            <person name="Eisen J.A."/>
            <person name="Markowitz V."/>
            <person name="Hugenholtz P."/>
            <person name="Klenk H.P."/>
            <person name="Kyrpides N.C."/>
        </authorList>
    </citation>
    <scope>NUCLEOTIDE SEQUENCE [LARGE SCALE GENOMIC DNA]</scope>
    <source>
        <strain evidence="4">ATCC 25592 / DSM 43247 / BCRC 13721 / JCM 3198 / KCTC 3076 / NBRC 16047 / NCTC 10667</strain>
    </source>
</reference>
<reference evidence="4" key="1">
    <citation type="submission" date="2009-10" db="EMBL/GenBank/DDBJ databases">
        <title>The complete chromosome of Gordonia bronchialis DSM 43247.</title>
        <authorList>
            <consortium name="US DOE Joint Genome Institute (JGI-PGF)"/>
            <person name="Lucas S."/>
            <person name="Copeland A."/>
            <person name="Lapidus A."/>
            <person name="Glavina del Rio T."/>
            <person name="Dalin E."/>
            <person name="Tice H."/>
            <person name="Bruce D."/>
            <person name="Goodwin L."/>
            <person name="Pitluck S."/>
            <person name="Kyrpides N."/>
            <person name="Mavromatis K."/>
            <person name="Ivanova N."/>
            <person name="Ovchinnikova G."/>
            <person name="Saunders E."/>
            <person name="Brettin T."/>
            <person name="Detter J.C."/>
            <person name="Han C."/>
            <person name="Larimer F."/>
            <person name="Land M."/>
            <person name="Hauser L."/>
            <person name="Markowitz V."/>
            <person name="Cheng J.-F."/>
            <person name="Hugenholtz P."/>
            <person name="Woyke T."/>
            <person name="Wu D."/>
            <person name="Jando M."/>
            <person name="Schneider S."/>
            <person name="Goeker M."/>
            <person name="Klenk H.-P."/>
            <person name="Eisen J.A."/>
        </authorList>
    </citation>
    <scope>NUCLEOTIDE SEQUENCE [LARGE SCALE GENOMIC DNA]</scope>
    <source>
        <strain evidence="4">ATCC 25592 / DSM 43247 / BCRC 13721 / JCM 3198 / KCTC 3076 / NBRC 16047 / NCTC 10667</strain>
    </source>
</reference>
<proteinExistence type="predicted"/>
<sequence>MSYRDPRDPRDPGTARYEQGYPPESRAYSRRDDTYAPGGTYYAAGPQPPGPPRRRVGPDINVGMFVGGVVMTGVVTGLAAWLAAWVIRAIVDQVNESGKYGVWNPVARDEYWFALVGFLCALAAGALWYVLQIITPSPDQFYVWIVGLLVAAAVIIPVVLSDQISVKIGTAVMHLIIGLPLLSLIPAMGRKSINRR</sequence>
<protein>
    <submittedName>
        <fullName evidence="3">Uncharacterized protein</fullName>
    </submittedName>
</protein>
<evidence type="ECO:0000256" key="2">
    <source>
        <dbReference type="SAM" id="Phobius"/>
    </source>
</evidence>
<feature type="compositionally biased region" description="Low complexity" evidence="1">
    <location>
        <begin position="35"/>
        <end position="45"/>
    </location>
</feature>
<keyword evidence="2" id="KW-1133">Transmembrane helix</keyword>
<dbReference type="OrthoDB" id="4484500at2"/>
<name>D0L8T1_GORB4</name>
<feature type="transmembrane region" description="Helical" evidence="2">
    <location>
        <begin position="166"/>
        <end position="187"/>
    </location>
</feature>
<keyword evidence="2" id="KW-0472">Membrane</keyword>
<gene>
    <name evidence="3" type="ordered locus">Gbro_1842</name>
</gene>
<dbReference type="Proteomes" id="UP000001219">
    <property type="component" value="Chromosome"/>
</dbReference>
<feature type="region of interest" description="Disordered" evidence="1">
    <location>
        <begin position="1"/>
        <end position="53"/>
    </location>
</feature>
<feature type="compositionally biased region" description="Basic and acidic residues" evidence="1">
    <location>
        <begin position="1"/>
        <end position="13"/>
    </location>
</feature>
<evidence type="ECO:0000313" key="3">
    <source>
        <dbReference type="EMBL" id="ACY21098.1"/>
    </source>
</evidence>
<keyword evidence="4" id="KW-1185">Reference proteome</keyword>
<dbReference type="AlphaFoldDB" id="D0L8T1"/>
<dbReference type="HOGENOM" id="CLU_1487580_0_0_11"/>
<feature type="transmembrane region" description="Helical" evidence="2">
    <location>
        <begin position="141"/>
        <end position="160"/>
    </location>
</feature>